<sequence length="107" mass="11803">MIGYLSGPITGHKDYRRQFAKAAAALKEMGYNVINPAAIDDAIPVECMSYEEIMRIDLELLSIADYLVQPPGWERSIGASRELGFALGTDKIIVSLEQLLTKEVTLS</sequence>
<proteinExistence type="predicted"/>
<dbReference type="Pfam" id="PF14359">
    <property type="entry name" value="DUF4406"/>
    <property type="match status" value="1"/>
</dbReference>
<dbReference type="EMBL" id="BK015677">
    <property type="protein sequence ID" value="DAE19562.1"/>
    <property type="molecule type" value="Genomic_DNA"/>
</dbReference>
<protein>
    <submittedName>
        <fullName evidence="1">N-deoxyribosyltransferase</fullName>
    </submittedName>
</protein>
<dbReference type="SUPFAM" id="SSF52309">
    <property type="entry name" value="N-(deoxy)ribosyltransferase-like"/>
    <property type="match status" value="1"/>
</dbReference>
<dbReference type="InterPro" id="IPR025518">
    <property type="entry name" value="DUF4406"/>
</dbReference>
<reference evidence="1" key="1">
    <citation type="journal article" date="2021" name="Proc. Natl. Acad. Sci. U.S.A.">
        <title>A Catalog of Tens of Thousands of Viruses from Human Metagenomes Reveals Hidden Associations with Chronic Diseases.</title>
        <authorList>
            <person name="Tisza M.J."/>
            <person name="Buck C.B."/>
        </authorList>
    </citation>
    <scope>NUCLEOTIDE SEQUENCE</scope>
    <source>
        <strain evidence="1">Ct0hG5</strain>
    </source>
</reference>
<organism evidence="1">
    <name type="scientific">Siphoviridae sp. ct0hG5</name>
    <dbReference type="NCBI Taxonomy" id="2826269"/>
    <lineage>
        <taxon>Viruses</taxon>
        <taxon>Duplodnaviria</taxon>
        <taxon>Heunggongvirae</taxon>
        <taxon>Uroviricota</taxon>
        <taxon>Caudoviricetes</taxon>
    </lineage>
</organism>
<accession>A0A8S5QKN8</accession>
<name>A0A8S5QKN8_9CAUD</name>
<evidence type="ECO:0000313" key="1">
    <source>
        <dbReference type="EMBL" id="DAE19562.1"/>
    </source>
</evidence>
<dbReference type="Gene3D" id="3.40.50.450">
    <property type="match status" value="1"/>
</dbReference>